<dbReference type="FunFam" id="3.40.605.10:FF:000007">
    <property type="entry name" value="NAD/NADP-dependent betaine aldehyde dehydrogenase"/>
    <property type="match status" value="1"/>
</dbReference>
<dbReference type="CDD" id="cd07152">
    <property type="entry name" value="ALDH_BenzADH"/>
    <property type="match status" value="1"/>
</dbReference>
<feature type="domain" description="Aldehyde dehydrogenase" evidence="4">
    <location>
        <begin position="19"/>
        <end position="474"/>
    </location>
</feature>
<dbReference type="InterPro" id="IPR016162">
    <property type="entry name" value="Ald_DH_N"/>
</dbReference>
<dbReference type="InterPro" id="IPR016163">
    <property type="entry name" value="Ald_DH_C"/>
</dbReference>
<keyword evidence="2 5" id="KW-0560">Oxidoreductase</keyword>
<organism evidence="5 6">
    <name type="scientific">Azoarcus sp. (strain BH72)</name>
    <dbReference type="NCBI Taxonomy" id="418699"/>
    <lineage>
        <taxon>Bacteria</taxon>
        <taxon>Pseudomonadati</taxon>
        <taxon>Pseudomonadota</taxon>
        <taxon>Betaproteobacteria</taxon>
        <taxon>Rhodocyclales</taxon>
        <taxon>Zoogloeaceae</taxon>
        <taxon>Azoarcus</taxon>
    </lineage>
</organism>
<dbReference type="PANTHER" id="PTHR42986:SF1">
    <property type="entry name" value="BENZALDEHYDE DEHYDROGENASE YFMT"/>
    <property type="match status" value="1"/>
</dbReference>
<keyword evidence="3" id="KW-0520">NAD</keyword>
<dbReference type="KEGG" id="azo:azo2473"/>
<dbReference type="AlphaFoldDB" id="A1K8D5"/>
<reference evidence="5 6" key="1">
    <citation type="journal article" date="2006" name="Nat. Biotechnol.">
        <title>Complete genome of the mutualistic, N2-fixing grass endophyte Azoarcus sp. strain BH72.</title>
        <authorList>
            <person name="Krause A."/>
            <person name="Ramakumar A."/>
            <person name="Bartels D."/>
            <person name="Battistoni F."/>
            <person name="Bekel T."/>
            <person name="Boch J."/>
            <person name="Boehm M."/>
            <person name="Friedrich F."/>
            <person name="Hurek T."/>
            <person name="Krause L."/>
            <person name="Linke B."/>
            <person name="McHardy A.C."/>
            <person name="Sarkar A."/>
            <person name="Schneiker S."/>
            <person name="Syed A.A."/>
            <person name="Thauer R."/>
            <person name="Vorhoelter F.-J."/>
            <person name="Weidner S."/>
            <person name="Puehler A."/>
            <person name="Reinhold-Hurek B."/>
            <person name="Kaiser O."/>
            <person name="Goesmann A."/>
        </authorList>
    </citation>
    <scope>NUCLEOTIDE SEQUENCE [LARGE SCALE GENOMIC DNA]</scope>
    <source>
        <strain evidence="5 6">BH72</strain>
    </source>
</reference>
<evidence type="ECO:0000256" key="1">
    <source>
        <dbReference type="ARBA" id="ARBA00009986"/>
    </source>
</evidence>
<dbReference type="Gene3D" id="3.40.605.10">
    <property type="entry name" value="Aldehyde Dehydrogenase, Chain A, domain 1"/>
    <property type="match status" value="1"/>
</dbReference>
<dbReference type="HOGENOM" id="CLU_005391_1_0_4"/>
<dbReference type="Gene3D" id="3.40.309.10">
    <property type="entry name" value="Aldehyde Dehydrogenase, Chain A, domain 2"/>
    <property type="match status" value="1"/>
</dbReference>
<dbReference type="EC" id="1.2.1.28" evidence="5"/>
<dbReference type="InterPro" id="IPR015590">
    <property type="entry name" value="Aldehyde_DH_dom"/>
</dbReference>
<dbReference type="Pfam" id="PF00171">
    <property type="entry name" value="Aldedh"/>
    <property type="match status" value="1"/>
</dbReference>
<dbReference type="GO" id="GO:0018479">
    <property type="term" value="F:benzaldehyde dehydrogenase (NAD+) activity"/>
    <property type="evidence" value="ECO:0007669"/>
    <property type="project" value="UniProtKB-EC"/>
</dbReference>
<sequence>MHTLMDQAVWQDKLMCDGWRASEARAAVTDKATGEQIGSIGVADAESVVRAAALARAAQPAWHAMPYEDRAAIFRKAARLVEEHWEELATWIVRESGAIRPKADVELKAAAGILYEAAGMLTEPQGLLLPSNPGRMSFARRLPHGVVGVIAPFNFPLILAIRAVAPALATGNAVVLKPDLRTAVSGGVLIARIFEEAGLPPGVLHMLPGGADAGGALCTDPNIAMVAFTGSTRVGRTVGELCGRHLKKVSLELGGKNSLIVLDDADLDLAAGCAAFGAWLHQGQICMATGRILAHESIAEQLLAKLAEKADHLPVGDPASGRVALGPIISDGQLRQIDAVVKDSVAAGARLCAGGTYDQLFYRPTVLGGVKPGMRAFEEEIFGPVACVTTFRDEDEAVALANATEYGLSAAVISRSTGRALALGNRLNTGLLHINDQTVADEPHVPFGGRAASGNGGRVGGPANWEEFTQWQWVTVKDTPPAYPF</sequence>
<evidence type="ECO:0000259" key="4">
    <source>
        <dbReference type="Pfam" id="PF00171"/>
    </source>
</evidence>
<dbReference type="PANTHER" id="PTHR42986">
    <property type="entry name" value="BENZALDEHYDE DEHYDROGENASE YFMT"/>
    <property type="match status" value="1"/>
</dbReference>
<dbReference type="EMBL" id="AM406670">
    <property type="protein sequence ID" value="CAL95090.1"/>
    <property type="molecule type" value="Genomic_DNA"/>
</dbReference>
<evidence type="ECO:0000256" key="3">
    <source>
        <dbReference type="ARBA" id="ARBA00023027"/>
    </source>
</evidence>
<accession>A1K8D5</accession>
<dbReference type="STRING" id="62928.azo2473"/>
<dbReference type="RefSeq" id="WP_011766203.1">
    <property type="nucleotide sequence ID" value="NC_008702.1"/>
</dbReference>
<evidence type="ECO:0000313" key="6">
    <source>
        <dbReference type="Proteomes" id="UP000002588"/>
    </source>
</evidence>
<dbReference type="SUPFAM" id="SSF53720">
    <property type="entry name" value="ALDH-like"/>
    <property type="match status" value="1"/>
</dbReference>
<dbReference type="InterPro" id="IPR016161">
    <property type="entry name" value="Ald_DH/histidinol_DH"/>
</dbReference>
<evidence type="ECO:0000313" key="5">
    <source>
        <dbReference type="EMBL" id="CAL95090.1"/>
    </source>
</evidence>
<keyword evidence="6" id="KW-1185">Reference proteome</keyword>
<evidence type="ECO:0000256" key="2">
    <source>
        <dbReference type="ARBA" id="ARBA00023002"/>
    </source>
</evidence>
<dbReference type="Proteomes" id="UP000002588">
    <property type="component" value="Chromosome"/>
</dbReference>
<dbReference type="eggNOG" id="COG1012">
    <property type="taxonomic scope" value="Bacteria"/>
</dbReference>
<protein>
    <submittedName>
        <fullName evidence="5">Probable benzaldehyde dehydrogenase (NAD+)</fullName>
        <ecNumber evidence="5">1.2.1.28</ecNumber>
    </submittedName>
</protein>
<name>A1K8D5_AZOSB</name>
<gene>
    <name evidence="5" type="primary">xylC</name>
    <name evidence="5" type="ordered locus">azo2473</name>
</gene>
<proteinExistence type="inferred from homology"/>
<comment type="similarity">
    <text evidence="1">Belongs to the aldehyde dehydrogenase family.</text>
</comment>